<keyword evidence="3" id="KW-1185">Reference proteome</keyword>
<proteinExistence type="predicted"/>
<dbReference type="Proteomes" id="UP001501759">
    <property type="component" value="Unassembled WGS sequence"/>
</dbReference>
<organism evidence="2 3">
    <name type="scientific">Streptomyces siamensis</name>
    <dbReference type="NCBI Taxonomy" id="1274986"/>
    <lineage>
        <taxon>Bacteria</taxon>
        <taxon>Bacillati</taxon>
        <taxon>Actinomycetota</taxon>
        <taxon>Actinomycetes</taxon>
        <taxon>Kitasatosporales</taxon>
        <taxon>Streptomycetaceae</taxon>
        <taxon>Streptomyces</taxon>
    </lineage>
</organism>
<sequence length="69" mass="7120">MAAPVEAKVKAATSATFVVSLLLAVLNSVVADDSLLQPLPSWLQPVVIAVAPAAVTFLSGWQASHTPRP</sequence>
<reference evidence="3" key="1">
    <citation type="journal article" date="2019" name="Int. J. Syst. Evol. Microbiol.">
        <title>The Global Catalogue of Microorganisms (GCM) 10K type strain sequencing project: providing services to taxonomists for standard genome sequencing and annotation.</title>
        <authorList>
            <consortium name="The Broad Institute Genomics Platform"/>
            <consortium name="The Broad Institute Genome Sequencing Center for Infectious Disease"/>
            <person name="Wu L."/>
            <person name="Ma J."/>
        </authorList>
    </citation>
    <scope>NUCLEOTIDE SEQUENCE [LARGE SCALE GENOMIC DNA]</scope>
    <source>
        <strain evidence="3">JCM 18409</strain>
    </source>
</reference>
<protein>
    <recommendedName>
        <fullName evidence="4">Holin</fullName>
    </recommendedName>
</protein>
<keyword evidence="1" id="KW-1133">Transmembrane helix</keyword>
<evidence type="ECO:0008006" key="4">
    <source>
        <dbReference type="Google" id="ProtNLM"/>
    </source>
</evidence>
<evidence type="ECO:0000313" key="3">
    <source>
        <dbReference type="Proteomes" id="UP001501759"/>
    </source>
</evidence>
<accession>A0ABP9IJ20</accession>
<name>A0ABP9IJ20_9ACTN</name>
<keyword evidence="1" id="KW-0472">Membrane</keyword>
<dbReference type="RefSeq" id="WP_345642359.1">
    <property type="nucleotide sequence ID" value="NZ_BAABKB010000002.1"/>
</dbReference>
<comment type="caution">
    <text evidence="2">The sequence shown here is derived from an EMBL/GenBank/DDBJ whole genome shotgun (WGS) entry which is preliminary data.</text>
</comment>
<evidence type="ECO:0000256" key="1">
    <source>
        <dbReference type="SAM" id="Phobius"/>
    </source>
</evidence>
<gene>
    <name evidence="2" type="ORF">GCM10023335_12310</name>
</gene>
<feature type="transmembrane region" description="Helical" evidence="1">
    <location>
        <begin position="41"/>
        <end position="61"/>
    </location>
</feature>
<evidence type="ECO:0000313" key="2">
    <source>
        <dbReference type="EMBL" id="GAA4999449.1"/>
    </source>
</evidence>
<keyword evidence="1" id="KW-0812">Transmembrane</keyword>
<dbReference type="EMBL" id="BAABKB010000002">
    <property type="protein sequence ID" value="GAA4999449.1"/>
    <property type="molecule type" value="Genomic_DNA"/>
</dbReference>